<dbReference type="SUPFAM" id="SSF50494">
    <property type="entry name" value="Trypsin-like serine proteases"/>
    <property type="match status" value="2"/>
</dbReference>
<organism evidence="1 2">
    <name type="scientific">Telmatocola sphagniphila</name>
    <dbReference type="NCBI Taxonomy" id="1123043"/>
    <lineage>
        <taxon>Bacteria</taxon>
        <taxon>Pseudomonadati</taxon>
        <taxon>Planctomycetota</taxon>
        <taxon>Planctomycetia</taxon>
        <taxon>Gemmatales</taxon>
        <taxon>Gemmataceae</taxon>
    </lineage>
</organism>
<dbReference type="Proteomes" id="UP000676194">
    <property type="component" value="Chromosome"/>
</dbReference>
<dbReference type="PRINTS" id="PR00834">
    <property type="entry name" value="PROTEASES2C"/>
</dbReference>
<name>A0A8E6B5C8_9BACT</name>
<dbReference type="PANTHER" id="PTHR43019:SF62">
    <property type="entry name" value="SERINE ENDOPROTEASE DEGS"/>
    <property type="match status" value="1"/>
</dbReference>
<dbReference type="RefSeq" id="WP_213495926.1">
    <property type="nucleotide sequence ID" value="NZ_CP074694.1"/>
</dbReference>
<dbReference type="Pfam" id="PF13365">
    <property type="entry name" value="Trypsin_2"/>
    <property type="match status" value="2"/>
</dbReference>
<dbReference type="InterPro" id="IPR001940">
    <property type="entry name" value="Peptidase_S1C"/>
</dbReference>
<dbReference type="KEGG" id="tsph:KIH39_23325"/>
<reference evidence="1" key="1">
    <citation type="submission" date="2021-05" db="EMBL/GenBank/DDBJ databases">
        <title>Complete genome sequence of the cellulolytic planctomycete Telmatocola sphagniphila SP2T and characterization of the first cellulase from planctomycetes.</title>
        <authorList>
            <person name="Rakitin A.L."/>
            <person name="Beletsky A.V."/>
            <person name="Naumoff D.G."/>
            <person name="Kulichevskaya I.S."/>
            <person name="Mardanov A.V."/>
            <person name="Ravin N.V."/>
            <person name="Dedysh S.N."/>
        </authorList>
    </citation>
    <scope>NUCLEOTIDE SEQUENCE</scope>
    <source>
        <strain evidence="1">SP2T</strain>
    </source>
</reference>
<evidence type="ECO:0000313" key="2">
    <source>
        <dbReference type="Proteomes" id="UP000676194"/>
    </source>
</evidence>
<proteinExistence type="predicted"/>
<protein>
    <submittedName>
        <fullName evidence="1">Trypsin-like peptidase domain-containing protein</fullName>
    </submittedName>
</protein>
<evidence type="ECO:0000313" key="1">
    <source>
        <dbReference type="EMBL" id="QVL31739.1"/>
    </source>
</evidence>
<dbReference type="Gene3D" id="2.40.10.120">
    <property type="match status" value="2"/>
</dbReference>
<keyword evidence="2" id="KW-1185">Reference proteome</keyword>
<dbReference type="GO" id="GO:0004252">
    <property type="term" value="F:serine-type endopeptidase activity"/>
    <property type="evidence" value="ECO:0007669"/>
    <property type="project" value="InterPro"/>
</dbReference>
<dbReference type="EMBL" id="CP074694">
    <property type="protein sequence ID" value="QVL31739.1"/>
    <property type="molecule type" value="Genomic_DNA"/>
</dbReference>
<gene>
    <name evidence="1" type="ORF">KIH39_23325</name>
</gene>
<dbReference type="AlphaFoldDB" id="A0A8E6B5C8"/>
<dbReference type="PANTHER" id="PTHR43019">
    <property type="entry name" value="SERINE ENDOPROTEASE DEGS"/>
    <property type="match status" value="1"/>
</dbReference>
<sequence>MRIFFCLFLLLVPGRSECLEAQLPREAVGWIHADNDLLGTGFLIDLEKKRMLSCYHCVGEAKGLEVFFPVRDKDELLADKNYYLSHRTELRKSGHLIPGKVIRKSLSRDLALIELAELPPGAQKVSFASRAASPSESIRTVGHRYDAESLWNVTQGVLRQSARQEGYFWQGQKLAQNAHALFLQLPVNTGDSGGPLLNSQNQVIGITSAVRWRTGGIAIGIGWEEIRSFLDQPASDSPTTKALYEAVAQSTLWVNPAATEFRHAGFLVDAQKGWILTTSKAVEGLEKTEVVFPLADASRAERFQKKLYEVPGTVPRYTVRVRKVDLVRDLALLELEAPLPSRKAVTLAIKEPAVTDRIHSINHPLGVDCLWLYSQGNVRQKTRLTVEKPEAIEFRVLLLQMPTQGSSPGGPVYNDAGEVVGLVLNRESAQQQIGYAITAAEIREFLKEKK</sequence>
<dbReference type="InterPro" id="IPR009003">
    <property type="entry name" value="Peptidase_S1_PA"/>
</dbReference>
<accession>A0A8E6B5C8</accession>
<dbReference type="GO" id="GO:0006508">
    <property type="term" value="P:proteolysis"/>
    <property type="evidence" value="ECO:0007669"/>
    <property type="project" value="InterPro"/>
</dbReference>